<evidence type="ECO:0000313" key="2">
    <source>
        <dbReference type="Proteomes" id="UP000442694"/>
    </source>
</evidence>
<sequence>MDYKTAITQLIPFIDNIYTEYDEASKISLKEFQIDFSNEKITCQKGCGACCHFPIIPVTAGEAFVLLNKLLATGYDLNSLAEMLFKYKDEYFKFTKKNGKLPITNSDQKLFLKENIPCPFLLKKDSSIHSGSCGIFDFRPLICDFYNSIDSPKLCELKLEHRSIESIASNGSVAQDKIREFERNLFGRSSIGHLPLLLASFCTQNGLNSFLTIKKLTADELSEEYAQELNDFSLYHELLSSIDYILTEKDILAIEEAQSDLMKRLACPT</sequence>
<evidence type="ECO:0008006" key="3">
    <source>
        <dbReference type="Google" id="ProtNLM"/>
    </source>
</evidence>
<comment type="caution">
    <text evidence="1">The sequence shown here is derived from an EMBL/GenBank/DDBJ whole genome shotgun (WGS) entry which is preliminary data.</text>
</comment>
<proteinExistence type="predicted"/>
<dbReference type="Proteomes" id="UP000442694">
    <property type="component" value="Unassembled WGS sequence"/>
</dbReference>
<keyword evidence="2" id="KW-1185">Reference proteome</keyword>
<dbReference type="InterPro" id="IPR005358">
    <property type="entry name" value="Puta_zinc/iron-chelating_dom"/>
</dbReference>
<dbReference type="AlphaFoldDB" id="A0A833JCN9"/>
<name>A0A833JCN9_9BACT</name>
<dbReference type="RefSeq" id="WP_152212763.1">
    <property type="nucleotide sequence ID" value="NZ_WFLN01000006.1"/>
</dbReference>
<protein>
    <recommendedName>
        <fullName evidence="3">Zinc-or iron-chelating domain-containing protein</fullName>
    </recommendedName>
</protein>
<dbReference type="EMBL" id="WFLN01000006">
    <property type="protein sequence ID" value="KAB8030836.1"/>
    <property type="molecule type" value="Genomic_DNA"/>
</dbReference>
<gene>
    <name evidence="1" type="ORF">GCL57_07630</name>
</gene>
<reference evidence="1 2" key="1">
    <citation type="submission" date="2019-10" db="EMBL/GenBank/DDBJ databases">
        <title>New genus of Silvanigrellaceae.</title>
        <authorList>
            <person name="Pitt A."/>
            <person name="Hahn M.W."/>
        </authorList>
    </citation>
    <scope>NUCLEOTIDE SEQUENCE [LARGE SCALE GENOMIC DNA]</scope>
    <source>
        <strain evidence="1 2">33A1-SZDP</strain>
    </source>
</reference>
<evidence type="ECO:0000313" key="1">
    <source>
        <dbReference type="EMBL" id="KAB8030836.1"/>
    </source>
</evidence>
<accession>A0A833JCN9</accession>
<dbReference type="Pfam" id="PF03692">
    <property type="entry name" value="CxxCxxCC"/>
    <property type="match status" value="1"/>
</dbReference>
<organism evidence="1 2">
    <name type="scientific">Fluviispira multicolorata</name>
    <dbReference type="NCBI Taxonomy" id="2654512"/>
    <lineage>
        <taxon>Bacteria</taxon>
        <taxon>Pseudomonadati</taxon>
        <taxon>Bdellovibrionota</taxon>
        <taxon>Oligoflexia</taxon>
        <taxon>Silvanigrellales</taxon>
        <taxon>Silvanigrellaceae</taxon>
        <taxon>Fluviispira</taxon>
    </lineage>
</organism>